<evidence type="ECO:0000256" key="4">
    <source>
        <dbReference type="ARBA" id="ARBA00022825"/>
    </source>
</evidence>
<dbReference type="GO" id="GO:0006508">
    <property type="term" value="P:proteolysis"/>
    <property type="evidence" value="ECO:0007669"/>
    <property type="project" value="UniProtKB-KW"/>
</dbReference>
<dbReference type="GO" id="GO:0008236">
    <property type="term" value="F:serine-type peptidase activity"/>
    <property type="evidence" value="ECO:0007669"/>
    <property type="project" value="UniProtKB-KW"/>
</dbReference>
<organism evidence="8 9">
    <name type="scientific">Bradyrhizobium lablabi</name>
    <dbReference type="NCBI Taxonomy" id="722472"/>
    <lineage>
        <taxon>Bacteria</taxon>
        <taxon>Pseudomonadati</taxon>
        <taxon>Pseudomonadota</taxon>
        <taxon>Alphaproteobacteria</taxon>
        <taxon>Hyphomicrobiales</taxon>
        <taxon>Nitrobacteraceae</taxon>
        <taxon>Bradyrhizobium</taxon>
    </lineage>
</organism>
<dbReference type="PROSITE" id="PS50106">
    <property type="entry name" value="PDZ"/>
    <property type="match status" value="1"/>
</dbReference>
<accession>A0A1M6PDF0</accession>
<dbReference type="GO" id="GO:0030288">
    <property type="term" value="C:outer membrane-bounded periplasmic space"/>
    <property type="evidence" value="ECO:0007669"/>
    <property type="project" value="TreeGrafter"/>
</dbReference>
<gene>
    <name evidence="8" type="ORF">SAMN05444159_2307</name>
</gene>
<dbReference type="PANTHER" id="PTHR32060:SF30">
    <property type="entry name" value="CARBOXY-TERMINAL PROCESSING PROTEASE CTPA"/>
    <property type="match status" value="1"/>
</dbReference>
<dbReference type="PANTHER" id="PTHR32060">
    <property type="entry name" value="TAIL-SPECIFIC PROTEASE"/>
    <property type="match status" value="1"/>
</dbReference>
<reference evidence="8 9" key="1">
    <citation type="submission" date="2016-11" db="EMBL/GenBank/DDBJ databases">
        <authorList>
            <person name="Jaros S."/>
            <person name="Januszkiewicz K."/>
            <person name="Wedrychowicz H."/>
        </authorList>
    </citation>
    <scope>NUCLEOTIDE SEQUENCE [LARGE SCALE GENOMIC DNA]</scope>
    <source>
        <strain evidence="8 9">GAS499</strain>
    </source>
</reference>
<keyword evidence="2 5" id="KW-0645">Protease</keyword>
<dbReference type="NCBIfam" id="TIGR00225">
    <property type="entry name" value="prc"/>
    <property type="match status" value="1"/>
</dbReference>
<evidence type="ECO:0000259" key="7">
    <source>
        <dbReference type="PROSITE" id="PS50106"/>
    </source>
</evidence>
<dbReference type="InterPro" id="IPR001478">
    <property type="entry name" value="PDZ"/>
</dbReference>
<keyword evidence="4 5" id="KW-0720">Serine protease</keyword>
<feature type="domain" description="PDZ" evidence="7">
    <location>
        <begin position="151"/>
        <end position="207"/>
    </location>
</feature>
<dbReference type="Gene3D" id="3.90.226.10">
    <property type="entry name" value="2-enoyl-CoA Hydratase, Chain A, domain 1"/>
    <property type="match status" value="1"/>
</dbReference>
<dbReference type="CDD" id="cd06782">
    <property type="entry name" value="cpPDZ_CPP-like"/>
    <property type="match status" value="1"/>
</dbReference>
<evidence type="ECO:0000313" key="8">
    <source>
        <dbReference type="EMBL" id="SHK05944.1"/>
    </source>
</evidence>
<dbReference type="InterPro" id="IPR041489">
    <property type="entry name" value="PDZ_6"/>
</dbReference>
<sequence>MMIRRWPGIVIFALMLGAFAFPVRSAEVGDDRGFAAVKEAFGQIRANYVDEIDDAKVIDAAIKAMRKVPGIDPRSTAGNDVPDTGAAGDTEQLLGRLESTFKRIQAENAGAIETQKLVDYAIFGMITALDPHTQYIDPPKWRDNLAALQLGGVGLNLNIDAGEVGVVSAIENGPAQKAGIVAGDRIVAIGRAPVAGLPLPQVVARLRGPLDSRILLTVSRGKKPIEFAVTRATVHPQNVFVRRHDDFGYIVLTGFGELTAPNLKIAIEKLQSGAGKDKLRGYILDLRNNAGGFLDAVVSIAGGFLGNGLVATTRSRDRETQRFEANSRDLTAAKPIVVLINGGTAAGAEIVASALQEHHRATIVGARSAGAGTIQTVVALGEGNGALRLTTSRIYTSAGQPLDQHGVSPDFAVEQPAPSPNARPADPAAPESIAQDRQFQFALNVLKKK</sequence>
<dbReference type="CDD" id="cd07560">
    <property type="entry name" value="Peptidase_S41_CPP"/>
    <property type="match status" value="1"/>
</dbReference>
<comment type="similarity">
    <text evidence="1 5">Belongs to the peptidase S41A family.</text>
</comment>
<evidence type="ECO:0000256" key="5">
    <source>
        <dbReference type="RuleBase" id="RU004404"/>
    </source>
</evidence>
<protein>
    <submittedName>
        <fullName evidence="8">Carboxyl-terminal processing protease</fullName>
    </submittedName>
</protein>
<dbReference type="SUPFAM" id="SSF50156">
    <property type="entry name" value="PDZ domain-like"/>
    <property type="match status" value="1"/>
</dbReference>
<evidence type="ECO:0000256" key="1">
    <source>
        <dbReference type="ARBA" id="ARBA00009179"/>
    </source>
</evidence>
<dbReference type="Proteomes" id="UP000189935">
    <property type="component" value="Chromosome I"/>
</dbReference>
<proteinExistence type="inferred from homology"/>
<dbReference type="Pfam" id="PF17820">
    <property type="entry name" value="PDZ_6"/>
    <property type="match status" value="1"/>
</dbReference>
<evidence type="ECO:0000256" key="3">
    <source>
        <dbReference type="ARBA" id="ARBA00022801"/>
    </source>
</evidence>
<dbReference type="SMART" id="SM00245">
    <property type="entry name" value="TSPc"/>
    <property type="match status" value="1"/>
</dbReference>
<dbReference type="AlphaFoldDB" id="A0A1M6PDF0"/>
<dbReference type="Gene3D" id="3.30.750.44">
    <property type="match status" value="1"/>
</dbReference>
<evidence type="ECO:0000256" key="2">
    <source>
        <dbReference type="ARBA" id="ARBA00022670"/>
    </source>
</evidence>
<dbReference type="InterPro" id="IPR036034">
    <property type="entry name" value="PDZ_sf"/>
</dbReference>
<evidence type="ECO:0000256" key="6">
    <source>
        <dbReference type="SAM" id="MobiDB-lite"/>
    </source>
</evidence>
<dbReference type="EMBL" id="LT670844">
    <property type="protein sequence ID" value="SHK05944.1"/>
    <property type="molecule type" value="Genomic_DNA"/>
</dbReference>
<dbReference type="Pfam" id="PF03572">
    <property type="entry name" value="Peptidase_S41"/>
    <property type="match status" value="1"/>
</dbReference>
<dbReference type="Gene3D" id="2.30.42.10">
    <property type="match status" value="1"/>
</dbReference>
<evidence type="ECO:0000313" key="9">
    <source>
        <dbReference type="Proteomes" id="UP000189935"/>
    </source>
</evidence>
<dbReference type="GO" id="GO:0004175">
    <property type="term" value="F:endopeptidase activity"/>
    <property type="evidence" value="ECO:0007669"/>
    <property type="project" value="TreeGrafter"/>
</dbReference>
<dbReference type="InterPro" id="IPR004447">
    <property type="entry name" value="Peptidase_S41A"/>
</dbReference>
<dbReference type="GO" id="GO:0007165">
    <property type="term" value="P:signal transduction"/>
    <property type="evidence" value="ECO:0007669"/>
    <property type="project" value="TreeGrafter"/>
</dbReference>
<dbReference type="InterPro" id="IPR005151">
    <property type="entry name" value="Tail-specific_protease"/>
</dbReference>
<dbReference type="InterPro" id="IPR029045">
    <property type="entry name" value="ClpP/crotonase-like_dom_sf"/>
</dbReference>
<dbReference type="SUPFAM" id="SSF52096">
    <property type="entry name" value="ClpP/crotonase"/>
    <property type="match status" value="1"/>
</dbReference>
<dbReference type="SMART" id="SM00228">
    <property type="entry name" value="PDZ"/>
    <property type="match status" value="1"/>
</dbReference>
<feature type="region of interest" description="Disordered" evidence="6">
    <location>
        <begin position="400"/>
        <end position="434"/>
    </location>
</feature>
<keyword evidence="3 5" id="KW-0378">Hydrolase</keyword>
<name>A0A1M6PDF0_9BRAD</name>